<protein>
    <submittedName>
        <fullName evidence="2">Uncharacterized protein</fullName>
    </submittedName>
</protein>
<feature type="region of interest" description="Disordered" evidence="1">
    <location>
        <begin position="41"/>
        <end position="72"/>
    </location>
</feature>
<reference evidence="3" key="1">
    <citation type="journal article" date="2019" name="Int. J. Syst. Evol. Microbiol.">
        <title>The Global Catalogue of Microorganisms (GCM) 10K type strain sequencing project: providing services to taxonomists for standard genome sequencing and annotation.</title>
        <authorList>
            <consortium name="The Broad Institute Genomics Platform"/>
            <consortium name="The Broad Institute Genome Sequencing Center for Infectious Disease"/>
            <person name="Wu L."/>
            <person name="Ma J."/>
        </authorList>
    </citation>
    <scope>NUCLEOTIDE SEQUENCE [LARGE SCALE GENOMIC DNA]</scope>
    <source>
        <strain evidence="3">JCM 17738</strain>
    </source>
</reference>
<accession>A0ABP8K833</accession>
<comment type="caution">
    <text evidence="2">The sequence shown here is derived from an EMBL/GenBank/DDBJ whole genome shotgun (WGS) entry which is preliminary data.</text>
</comment>
<gene>
    <name evidence="2" type="ORF">GCM10023153_29550</name>
</gene>
<organism evidence="2 3">
    <name type="scientific">Ornithinibacter aureus</name>
    <dbReference type="NCBI Taxonomy" id="622664"/>
    <lineage>
        <taxon>Bacteria</taxon>
        <taxon>Bacillati</taxon>
        <taxon>Actinomycetota</taxon>
        <taxon>Actinomycetes</taxon>
        <taxon>Micrococcales</taxon>
        <taxon>Intrasporangiaceae</taxon>
        <taxon>Ornithinibacter</taxon>
    </lineage>
</organism>
<evidence type="ECO:0000313" key="2">
    <source>
        <dbReference type="EMBL" id="GAA4401307.1"/>
    </source>
</evidence>
<dbReference type="Proteomes" id="UP001500390">
    <property type="component" value="Unassembled WGS sequence"/>
</dbReference>
<evidence type="ECO:0000256" key="1">
    <source>
        <dbReference type="SAM" id="MobiDB-lite"/>
    </source>
</evidence>
<keyword evidence="3" id="KW-1185">Reference proteome</keyword>
<proteinExistence type="predicted"/>
<evidence type="ECO:0000313" key="3">
    <source>
        <dbReference type="Proteomes" id="UP001500390"/>
    </source>
</evidence>
<name>A0ABP8K833_9MICO</name>
<sequence>MVTLELRDGTAQGERQSLPLHVVVLLTLTATATTTDAVAHGRDPANLARDPASGAPVISRPEICPGAGMMRR</sequence>
<dbReference type="EMBL" id="BAABFX010000042">
    <property type="protein sequence ID" value="GAA4401307.1"/>
    <property type="molecule type" value="Genomic_DNA"/>
</dbReference>